<evidence type="ECO:0000259" key="14">
    <source>
        <dbReference type="Pfam" id="PF02773"/>
    </source>
</evidence>
<dbReference type="PROSITE" id="PS00377">
    <property type="entry name" value="ADOMET_SYNTHASE_2"/>
    <property type="match status" value="1"/>
</dbReference>
<keyword evidence="9 10" id="KW-0630">Potassium</keyword>
<comment type="cofactor">
    <cofactor evidence="10">
        <name>Mg(2+)</name>
        <dbReference type="ChEBI" id="CHEBI:18420"/>
    </cofactor>
    <text evidence="10">Binds 2 magnesium ions per subunit. The magnesium ions interact primarily with the substrate.</text>
</comment>
<dbReference type="Pfam" id="PF00438">
    <property type="entry name" value="S-AdoMet_synt_N"/>
    <property type="match status" value="1"/>
</dbReference>
<dbReference type="InterPro" id="IPR022636">
    <property type="entry name" value="S-AdoMet_synthetase_sfam"/>
</dbReference>
<sequence>MLSMSRLPALFRSSWKRGAAFLLRPFSSVTGVTKAEEYAPHDPRTLLFTSESVTEGHPDKMCDQISDRVLDACLMKDSLSKVACEAAVTTGIVFVFGEITTKATGLDVENEVRECVRSIGFDNAAYGFDADTCAVVQSIHKQSPDIAGGVHTGHDHEFWDADKLGAGDQGLMFGFAVDETPECMPMSHSLATKLAQRLADVRKSGEVDFLRPDGKTQVTMQYRKDTEGVWIPERVHTVVVSTQHHDGVSMSTIQEAIREHVIRPVLGQMLEAKTILHINPSGRFVIGGPHGDSGLTGRKIIVDTYGGWGAHGGGAFSGKDPTKVDRSASYAARWMAKSVVKSGLARRCLIQVSYAIGISHPLSLHVNTYGTGQMPDTEIASLLLKNFDLRPLSIIRELDLLRPIYSQTASYGHFGREEPGFSWEVPKPL</sequence>
<evidence type="ECO:0000256" key="11">
    <source>
        <dbReference type="RuleBase" id="RU004462"/>
    </source>
</evidence>
<dbReference type="InterPro" id="IPR022630">
    <property type="entry name" value="S-AdoMet_synt_C"/>
</dbReference>
<evidence type="ECO:0000256" key="4">
    <source>
        <dbReference type="ARBA" id="ARBA00022679"/>
    </source>
</evidence>
<dbReference type="UniPathway" id="UPA00315">
    <property type="reaction ID" value="UER00080"/>
</dbReference>
<evidence type="ECO:0000256" key="2">
    <source>
        <dbReference type="ARBA" id="ARBA00009685"/>
    </source>
</evidence>
<keyword evidence="6 10" id="KW-0547">Nucleotide-binding</keyword>
<comment type="pathway">
    <text evidence="1 10">Amino-acid biosynthesis; S-adenosyl-L-methionine biosynthesis; S-adenosyl-L-methionine from L-methionine: step 1/1.</text>
</comment>
<name>A0A192ZIS6_9EUKA</name>
<dbReference type="InterPro" id="IPR022629">
    <property type="entry name" value="S-AdoMet_synt_central"/>
</dbReference>
<dbReference type="Gene3D" id="3.30.300.10">
    <property type="match status" value="3"/>
</dbReference>
<dbReference type="GO" id="GO:0046872">
    <property type="term" value="F:metal ion binding"/>
    <property type="evidence" value="ECO:0007669"/>
    <property type="project" value="UniProtKB-KW"/>
</dbReference>
<comment type="cofactor">
    <cofactor evidence="10">
        <name>K(+)</name>
        <dbReference type="ChEBI" id="CHEBI:29103"/>
    </cofactor>
    <text evidence="10">Binds 1 potassium ion per subunit. The potassium ion interacts primarily with the substrate.</text>
</comment>
<dbReference type="EMBL" id="KT984612">
    <property type="protein sequence ID" value="ANM86832.1"/>
    <property type="molecule type" value="mRNA"/>
</dbReference>
<evidence type="ECO:0000313" key="15">
    <source>
        <dbReference type="EMBL" id="ANM86832.1"/>
    </source>
</evidence>
<evidence type="ECO:0000259" key="13">
    <source>
        <dbReference type="Pfam" id="PF02772"/>
    </source>
</evidence>
<dbReference type="FunFam" id="3.30.300.10:FF:000003">
    <property type="entry name" value="S-adenosylmethionine synthase"/>
    <property type="match status" value="1"/>
</dbReference>
<evidence type="ECO:0000256" key="8">
    <source>
        <dbReference type="ARBA" id="ARBA00022842"/>
    </source>
</evidence>
<dbReference type="PIRSF" id="PIRSF000497">
    <property type="entry name" value="MAT"/>
    <property type="match status" value="1"/>
</dbReference>
<dbReference type="InterPro" id="IPR002133">
    <property type="entry name" value="S-AdoMet_synthetase"/>
</dbReference>
<comment type="catalytic activity">
    <reaction evidence="10">
        <text>L-methionine + ATP + H2O = S-adenosyl-L-methionine + phosphate + diphosphate</text>
        <dbReference type="Rhea" id="RHEA:21080"/>
        <dbReference type="ChEBI" id="CHEBI:15377"/>
        <dbReference type="ChEBI" id="CHEBI:30616"/>
        <dbReference type="ChEBI" id="CHEBI:33019"/>
        <dbReference type="ChEBI" id="CHEBI:43474"/>
        <dbReference type="ChEBI" id="CHEBI:57844"/>
        <dbReference type="ChEBI" id="CHEBI:59789"/>
        <dbReference type="EC" id="2.5.1.6"/>
    </reaction>
</comment>
<gene>
    <name evidence="15" type="primary">MAT</name>
</gene>
<feature type="domain" description="S-adenosylmethionine synthetase N-terminal" evidence="12">
    <location>
        <begin position="46"/>
        <end position="144"/>
    </location>
</feature>
<feature type="domain" description="S-adenosylmethionine synthetase central" evidence="13">
    <location>
        <begin position="164"/>
        <end position="284"/>
    </location>
</feature>
<keyword evidence="4 10" id="KW-0808">Transferase</keyword>
<evidence type="ECO:0000256" key="7">
    <source>
        <dbReference type="ARBA" id="ARBA00022840"/>
    </source>
</evidence>
<dbReference type="Pfam" id="PF02773">
    <property type="entry name" value="S-AdoMet_synt_C"/>
    <property type="match status" value="1"/>
</dbReference>
<evidence type="ECO:0000256" key="6">
    <source>
        <dbReference type="ARBA" id="ARBA00022741"/>
    </source>
</evidence>
<dbReference type="PROSITE" id="PS00376">
    <property type="entry name" value="ADOMET_SYNTHASE_1"/>
    <property type="match status" value="1"/>
</dbReference>
<accession>A0A192ZIS6</accession>
<protein>
    <recommendedName>
        <fullName evidence="10">S-adenosylmethionine synthase</fullName>
        <ecNumber evidence="10">2.5.1.6</ecNumber>
    </recommendedName>
</protein>
<dbReference type="SUPFAM" id="SSF55973">
    <property type="entry name" value="S-adenosylmethionine synthetase"/>
    <property type="match status" value="3"/>
</dbReference>
<dbReference type="InterPro" id="IPR022628">
    <property type="entry name" value="S-AdoMet_synt_N"/>
</dbReference>
<keyword evidence="5 10" id="KW-0479">Metal-binding</keyword>
<reference evidence="15" key="1">
    <citation type="journal article" date="2016" name="Mol. Biol. Evol.">
        <title>Novel hydrogenosomes in the microaerophilic jakobid Stygiella incarcerata.</title>
        <authorList>
            <person name="Leger M.M."/>
            <person name="Eme L."/>
            <person name="Hug L.A."/>
            <person name="Roger A.J."/>
        </authorList>
    </citation>
    <scope>NUCLEOTIDE SEQUENCE</scope>
</reference>
<keyword evidence="7 10" id="KW-0067">ATP-binding</keyword>
<comment type="similarity">
    <text evidence="2 11">Belongs to the AdoMet synthase family.</text>
</comment>
<dbReference type="GO" id="GO:0006556">
    <property type="term" value="P:S-adenosylmethionine biosynthetic process"/>
    <property type="evidence" value="ECO:0007669"/>
    <property type="project" value="UniProtKB-UniPathway"/>
</dbReference>
<proteinExistence type="evidence at transcript level"/>
<evidence type="ECO:0000256" key="9">
    <source>
        <dbReference type="ARBA" id="ARBA00022958"/>
    </source>
</evidence>
<keyword evidence="3 10" id="KW-0554">One-carbon metabolism</keyword>
<dbReference type="GO" id="GO:0005524">
    <property type="term" value="F:ATP binding"/>
    <property type="evidence" value="ECO:0007669"/>
    <property type="project" value="UniProtKB-KW"/>
</dbReference>
<evidence type="ECO:0000256" key="5">
    <source>
        <dbReference type="ARBA" id="ARBA00022723"/>
    </source>
</evidence>
<dbReference type="InterPro" id="IPR022631">
    <property type="entry name" value="ADOMET_SYNTHASE_CS"/>
</dbReference>
<feature type="domain" description="S-adenosylmethionine synthetase C-terminal" evidence="14">
    <location>
        <begin position="286"/>
        <end position="424"/>
    </location>
</feature>
<dbReference type="FunFam" id="3.30.300.10:FF:000004">
    <property type="entry name" value="S-adenosylmethionine synthase"/>
    <property type="match status" value="1"/>
</dbReference>
<dbReference type="HAMAP" id="MF_00086">
    <property type="entry name" value="S_AdoMet_synth1"/>
    <property type="match status" value="1"/>
</dbReference>
<dbReference type="CDD" id="cd18079">
    <property type="entry name" value="S-AdoMet_synt"/>
    <property type="match status" value="1"/>
</dbReference>
<evidence type="ECO:0000256" key="1">
    <source>
        <dbReference type="ARBA" id="ARBA00005224"/>
    </source>
</evidence>
<organism evidence="15">
    <name type="scientific">Stygiella incarcerata</name>
    <dbReference type="NCBI Taxonomy" id="1712417"/>
    <lineage>
        <taxon>Eukaryota</taxon>
        <taxon>Discoba</taxon>
        <taxon>Jakobida</taxon>
        <taxon>Andalucina</taxon>
        <taxon>Stygiellidae</taxon>
        <taxon>Stygiella</taxon>
    </lineage>
</organism>
<dbReference type="PANTHER" id="PTHR11964">
    <property type="entry name" value="S-ADENOSYLMETHIONINE SYNTHETASE"/>
    <property type="match status" value="1"/>
</dbReference>
<comment type="function">
    <text evidence="10">Catalyzes the formation of S-adenosylmethionine from methionine and ATP.</text>
</comment>
<dbReference type="EC" id="2.5.1.6" evidence="10"/>
<evidence type="ECO:0000259" key="12">
    <source>
        <dbReference type="Pfam" id="PF00438"/>
    </source>
</evidence>
<dbReference type="Pfam" id="PF02772">
    <property type="entry name" value="S-AdoMet_synt_M"/>
    <property type="match status" value="1"/>
</dbReference>
<evidence type="ECO:0000256" key="10">
    <source>
        <dbReference type="RuleBase" id="RU000541"/>
    </source>
</evidence>
<dbReference type="GO" id="GO:0004478">
    <property type="term" value="F:methionine adenosyltransferase activity"/>
    <property type="evidence" value="ECO:0007669"/>
    <property type="project" value="UniProtKB-EC"/>
</dbReference>
<keyword evidence="8 10" id="KW-0460">Magnesium</keyword>
<dbReference type="AlphaFoldDB" id="A0A192ZIS6"/>
<evidence type="ECO:0000256" key="3">
    <source>
        <dbReference type="ARBA" id="ARBA00022563"/>
    </source>
</evidence>
<dbReference type="NCBIfam" id="TIGR01034">
    <property type="entry name" value="metK"/>
    <property type="match status" value="1"/>
</dbReference>
<dbReference type="GO" id="GO:0006730">
    <property type="term" value="P:one-carbon metabolic process"/>
    <property type="evidence" value="ECO:0007669"/>
    <property type="project" value="UniProtKB-KW"/>
</dbReference>